<dbReference type="PROSITE" id="PS00356">
    <property type="entry name" value="HTH_LACI_1"/>
    <property type="match status" value="1"/>
</dbReference>
<keyword evidence="2 6" id="KW-0238">DNA-binding</keyword>
<comment type="caution">
    <text evidence="6">The sequence shown here is derived from an EMBL/GenBank/DDBJ whole genome shotgun (WGS) entry which is preliminary data.</text>
</comment>
<evidence type="ECO:0000256" key="4">
    <source>
        <dbReference type="SAM" id="MobiDB-lite"/>
    </source>
</evidence>
<organism evidence="6 7">
    <name type="scientific">Streptomyces aureus</name>
    <dbReference type="NCBI Taxonomy" id="193461"/>
    <lineage>
        <taxon>Bacteria</taxon>
        <taxon>Bacillati</taxon>
        <taxon>Actinomycetota</taxon>
        <taxon>Actinomycetes</taxon>
        <taxon>Kitasatosporales</taxon>
        <taxon>Streptomycetaceae</taxon>
        <taxon>Streptomyces</taxon>
    </lineage>
</organism>
<evidence type="ECO:0000256" key="1">
    <source>
        <dbReference type="ARBA" id="ARBA00023015"/>
    </source>
</evidence>
<gene>
    <name evidence="6" type="ORF">ACEG43_04535</name>
</gene>
<proteinExistence type="predicted"/>
<dbReference type="Proteomes" id="UP001571476">
    <property type="component" value="Unassembled WGS sequence"/>
</dbReference>
<dbReference type="InterPro" id="IPR001761">
    <property type="entry name" value="Peripla_BP/Lac1_sug-bd_dom"/>
</dbReference>
<dbReference type="InterPro" id="IPR028082">
    <property type="entry name" value="Peripla_BP_I"/>
</dbReference>
<evidence type="ECO:0000313" key="6">
    <source>
        <dbReference type="EMBL" id="MFA3835456.1"/>
    </source>
</evidence>
<dbReference type="GO" id="GO:0003677">
    <property type="term" value="F:DNA binding"/>
    <property type="evidence" value="ECO:0007669"/>
    <property type="project" value="UniProtKB-KW"/>
</dbReference>
<dbReference type="SUPFAM" id="SSF53822">
    <property type="entry name" value="Periplasmic binding protein-like I"/>
    <property type="match status" value="1"/>
</dbReference>
<name>A0ABV4SDR8_9ACTN</name>
<feature type="domain" description="HTH lacI-type" evidence="5">
    <location>
        <begin position="1"/>
        <end position="53"/>
    </location>
</feature>
<dbReference type="RefSeq" id="WP_328755662.1">
    <property type="nucleotide sequence ID" value="NZ_JBGOSP010000002.1"/>
</dbReference>
<dbReference type="Gene3D" id="3.40.50.2300">
    <property type="match status" value="2"/>
</dbReference>
<dbReference type="SMART" id="SM00354">
    <property type="entry name" value="HTH_LACI"/>
    <property type="match status" value="1"/>
</dbReference>
<dbReference type="CDD" id="cd01392">
    <property type="entry name" value="HTH_LacI"/>
    <property type="match status" value="1"/>
</dbReference>
<protein>
    <submittedName>
        <fullName evidence="6">LacI family DNA-binding transcriptional regulator</fullName>
    </submittedName>
</protein>
<dbReference type="SUPFAM" id="SSF47413">
    <property type="entry name" value="lambda repressor-like DNA-binding domains"/>
    <property type="match status" value="1"/>
</dbReference>
<dbReference type="PANTHER" id="PTHR30146">
    <property type="entry name" value="LACI-RELATED TRANSCRIPTIONAL REPRESSOR"/>
    <property type="match status" value="1"/>
</dbReference>
<dbReference type="Pfam" id="PF00356">
    <property type="entry name" value="LacI"/>
    <property type="match status" value="1"/>
</dbReference>
<sequence>MRDVAARAQVSAMTVSRVLKEDERVSTATRAKVLAAVEELGYRRNEVARNLRLGRPSGMIGLVVTNLANPFYSRLALGAEQVAEEHGLRLVLGNTAEQVQRERELVEDLVSRRVDGMIVVPAGASQRHLAPDVLGPTPVVLAGRPPAGIEADTVLVDDFGGAHAATARLIADGHRSIGFVGNPPALFTGAERFRGYWAAHEEAGLTPREEWISRGAYDIPGAEAAAHRLLDRTDAPTALFCTNNRITLGAYRAVRGLRSGTALAAFDDFEMADLLDVPVTVVAYDADEVGRRAARLLLDRIDEKSAAPRQPPRRTVVPTHIVHHTGA</sequence>
<dbReference type="PANTHER" id="PTHR30146:SF109">
    <property type="entry name" value="HTH-TYPE TRANSCRIPTIONAL REGULATOR GALS"/>
    <property type="match status" value="1"/>
</dbReference>
<dbReference type="CDD" id="cd06267">
    <property type="entry name" value="PBP1_LacI_sugar_binding-like"/>
    <property type="match status" value="1"/>
</dbReference>
<evidence type="ECO:0000256" key="2">
    <source>
        <dbReference type="ARBA" id="ARBA00023125"/>
    </source>
</evidence>
<dbReference type="PROSITE" id="PS50932">
    <property type="entry name" value="HTH_LACI_2"/>
    <property type="match status" value="1"/>
</dbReference>
<keyword evidence="1" id="KW-0805">Transcription regulation</keyword>
<accession>A0ABV4SDR8</accession>
<keyword evidence="3" id="KW-0804">Transcription</keyword>
<evidence type="ECO:0000313" key="7">
    <source>
        <dbReference type="Proteomes" id="UP001571476"/>
    </source>
</evidence>
<feature type="region of interest" description="Disordered" evidence="4">
    <location>
        <begin position="305"/>
        <end position="327"/>
    </location>
</feature>
<dbReference type="EMBL" id="JBGOSP010000002">
    <property type="protein sequence ID" value="MFA3835456.1"/>
    <property type="molecule type" value="Genomic_DNA"/>
</dbReference>
<dbReference type="InterPro" id="IPR000843">
    <property type="entry name" value="HTH_LacI"/>
</dbReference>
<dbReference type="InterPro" id="IPR010982">
    <property type="entry name" value="Lambda_DNA-bd_dom_sf"/>
</dbReference>
<keyword evidence="7" id="KW-1185">Reference proteome</keyword>
<evidence type="ECO:0000259" key="5">
    <source>
        <dbReference type="PROSITE" id="PS50932"/>
    </source>
</evidence>
<reference evidence="6 7" key="1">
    <citation type="submission" date="2024-08" db="EMBL/GenBank/DDBJ databases">
        <title>Genome sequence of Streptomyces aureus CACIA-1.46HGO.</title>
        <authorList>
            <person name="Evangelista-Martinez Z."/>
        </authorList>
    </citation>
    <scope>NUCLEOTIDE SEQUENCE [LARGE SCALE GENOMIC DNA]</scope>
    <source>
        <strain evidence="6 7">CACIA-1.46HGO</strain>
    </source>
</reference>
<dbReference type="Gene3D" id="1.10.260.40">
    <property type="entry name" value="lambda repressor-like DNA-binding domains"/>
    <property type="match status" value="1"/>
</dbReference>
<dbReference type="Pfam" id="PF00532">
    <property type="entry name" value="Peripla_BP_1"/>
    <property type="match status" value="1"/>
</dbReference>
<evidence type="ECO:0000256" key="3">
    <source>
        <dbReference type="ARBA" id="ARBA00023163"/>
    </source>
</evidence>